<reference evidence="2 3" key="1">
    <citation type="journal article" date="2022" name="Int. J. Syst. Evol. Microbiol.">
        <title>Apilactobacillus apisilvae sp. nov., Nicolia spurrieriana gen. nov. sp. nov., Bombilactobacillus folatiphilus sp. nov. and Bombilactobacillus thymidiniphilus sp. nov., four new lactic acid bacterial isolates from stingless bees Tetragonula carbonaria and Austroplebeia australis.</title>
        <authorList>
            <person name="Oliphant S.A."/>
            <person name="Watson-Haigh N.S."/>
            <person name="Sumby K.M."/>
            <person name="Gardner J."/>
            <person name="Groom S."/>
            <person name="Jiranek V."/>
        </authorList>
    </citation>
    <scope>NUCLEOTIDE SEQUENCE [LARGE SCALE GENOMIC DNA]</scope>
    <source>
        <strain evidence="2 3">SG5_A10</strain>
    </source>
</reference>
<accession>A0ABY4PG60</accession>
<name>A0ABY4PG60_9LACO</name>
<evidence type="ECO:0000313" key="3">
    <source>
        <dbReference type="Proteomes" id="UP000831859"/>
    </source>
</evidence>
<sequence>MNKTMKKITVSSLTLLLSTSILGISVNAQNKQNNKDQYPKTPKEKITFLKSLSERLAKDGYTYKPYKVNYNDKNDSVEVLQSKRKTDYKVKGVWSYSGATFSEGVKLVSKKGKEITVSMIDGFYNKNANIKSLKNIIKLETSIMKSQNKRLIKKDFIKLEKMISYINSAKDKKIAKQSYEQLKSYVKDNSNGVPSLLVGQI</sequence>
<feature type="signal peptide" evidence="1">
    <location>
        <begin position="1"/>
        <end position="28"/>
    </location>
</feature>
<keyword evidence="3" id="KW-1185">Reference proteome</keyword>
<dbReference type="Proteomes" id="UP000831859">
    <property type="component" value="Chromosome"/>
</dbReference>
<evidence type="ECO:0000313" key="2">
    <source>
        <dbReference type="EMBL" id="UQS84704.1"/>
    </source>
</evidence>
<keyword evidence="1" id="KW-0732">Signal</keyword>
<dbReference type="EMBL" id="CP093362">
    <property type="protein sequence ID" value="UQS84704.1"/>
    <property type="molecule type" value="Genomic_DNA"/>
</dbReference>
<gene>
    <name evidence="2" type="ORF">MOO46_05505</name>
</gene>
<evidence type="ECO:0000256" key="1">
    <source>
        <dbReference type="SAM" id="SignalP"/>
    </source>
</evidence>
<feature type="chain" id="PRO_5046288856" evidence="1">
    <location>
        <begin position="29"/>
        <end position="201"/>
    </location>
</feature>
<dbReference type="RefSeq" id="WP_249510688.1">
    <property type="nucleotide sequence ID" value="NZ_CP093362.1"/>
</dbReference>
<protein>
    <submittedName>
        <fullName evidence="2">Uncharacterized protein</fullName>
    </submittedName>
</protein>
<organism evidence="2 3">
    <name type="scientific">Apilactobacillus apisilvae</name>
    <dbReference type="NCBI Taxonomy" id="2923364"/>
    <lineage>
        <taxon>Bacteria</taxon>
        <taxon>Bacillati</taxon>
        <taxon>Bacillota</taxon>
        <taxon>Bacilli</taxon>
        <taxon>Lactobacillales</taxon>
        <taxon>Lactobacillaceae</taxon>
        <taxon>Apilactobacillus</taxon>
    </lineage>
</organism>
<proteinExistence type="predicted"/>